<organism evidence="1 2">
    <name type="scientific">Candidatus Scalindua rubra</name>
    <dbReference type="NCBI Taxonomy" id="1872076"/>
    <lineage>
        <taxon>Bacteria</taxon>
        <taxon>Pseudomonadati</taxon>
        <taxon>Planctomycetota</taxon>
        <taxon>Candidatus Brocadiia</taxon>
        <taxon>Candidatus Brocadiales</taxon>
        <taxon>Candidatus Scalinduaceae</taxon>
        <taxon>Candidatus Scalindua</taxon>
    </lineage>
</organism>
<evidence type="ECO:0000313" key="2">
    <source>
        <dbReference type="Proteomes" id="UP000094056"/>
    </source>
</evidence>
<dbReference type="Proteomes" id="UP000094056">
    <property type="component" value="Unassembled WGS sequence"/>
</dbReference>
<comment type="caution">
    <text evidence="1">The sequence shown here is derived from an EMBL/GenBank/DDBJ whole genome shotgun (WGS) entry which is preliminary data.</text>
</comment>
<gene>
    <name evidence="1" type="ORF">SCARUB_03174</name>
</gene>
<dbReference type="CDD" id="cd05403">
    <property type="entry name" value="NT_KNTase_like"/>
    <property type="match status" value="1"/>
</dbReference>
<sequence>MKGIDIITIIKEKKRRRNMLKTEAMGEAKRLTNLLSKKFTFEKLYLFGSVTKEERYYNRNSDIDMVVKDMPRDVYLRAYAFLLRSSRFRIDFKPWEDMTDTIKEYENLSYDVPNGSCTIFEKRRNSF</sequence>
<dbReference type="SUPFAM" id="SSF81301">
    <property type="entry name" value="Nucleotidyltransferase"/>
    <property type="match status" value="1"/>
</dbReference>
<reference evidence="1 2" key="1">
    <citation type="submission" date="2016-07" db="EMBL/GenBank/DDBJ databases">
        <title>Draft genome of Scalindua rubra, obtained from a brine-seawater interface in the Red Sea, sheds light on salt adaptation in anammox bacteria.</title>
        <authorList>
            <person name="Speth D.R."/>
            <person name="Lagkouvardos I."/>
            <person name="Wang Y."/>
            <person name="Qian P.-Y."/>
            <person name="Dutilh B.E."/>
            <person name="Jetten M.S."/>
        </authorList>
    </citation>
    <scope>NUCLEOTIDE SEQUENCE [LARGE SCALE GENOMIC DNA]</scope>
    <source>
        <strain evidence="1">BSI-1</strain>
    </source>
</reference>
<dbReference type="Gene3D" id="3.30.460.10">
    <property type="entry name" value="Beta Polymerase, domain 2"/>
    <property type="match status" value="1"/>
</dbReference>
<dbReference type="InterPro" id="IPR043519">
    <property type="entry name" value="NT_sf"/>
</dbReference>
<proteinExistence type="predicted"/>
<evidence type="ECO:0008006" key="3">
    <source>
        <dbReference type="Google" id="ProtNLM"/>
    </source>
</evidence>
<protein>
    <recommendedName>
        <fullName evidence="3">Nucleotidyltransferase domain protein</fullName>
    </recommendedName>
</protein>
<name>A0A1E3X7U1_9BACT</name>
<evidence type="ECO:0000313" key="1">
    <source>
        <dbReference type="EMBL" id="ODS31711.1"/>
    </source>
</evidence>
<dbReference type="AlphaFoldDB" id="A0A1E3X7U1"/>
<accession>A0A1E3X7U1</accession>
<dbReference type="EMBL" id="MAYW01000099">
    <property type="protein sequence ID" value="ODS31711.1"/>
    <property type="molecule type" value="Genomic_DNA"/>
</dbReference>